<dbReference type="Pfam" id="PF03810">
    <property type="entry name" value="IBN_N"/>
    <property type="match status" value="1"/>
</dbReference>
<dbReference type="Pfam" id="PF25780">
    <property type="entry name" value="TPR_IPO5"/>
    <property type="match status" value="1"/>
</dbReference>
<dbReference type="PROSITE" id="PS50166">
    <property type="entry name" value="IMPORTIN_B_NT"/>
    <property type="match status" value="1"/>
</dbReference>
<accession>A0A3S1CCA2</accession>
<evidence type="ECO:0000256" key="4">
    <source>
        <dbReference type="ARBA" id="ARBA00022490"/>
    </source>
</evidence>
<evidence type="ECO:0000313" key="10">
    <source>
        <dbReference type="EMBL" id="RUS88757.1"/>
    </source>
</evidence>
<keyword evidence="6" id="KW-0653">Protein transport</keyword>
<name>A0A3S1CCA2_ELYCH</name>
<keyword evidence="11" id="KW-1185">Reference proteome</keyword>
<reference evidence="10 11" key="1">
    <citation type="submission" date="2019-01" db="EMBL/GenBank/DDBJ databases">
        <title>A draft genome assembly of the solar-powered sea slug Elysia chlorotica.</title>
        <authorList>
            <person name="Cai H."/>
            <person name="Li Q."/>
            <person name="Fang X."/>
            <person name="Li J."/>
            <person name="Curtis N.E."/>
            <person name="Altenburger A."/>
            <person name="Shibata T."/>
            <person name="Feng M."/>
            <person name="Maeda T."/>
            <person name="Schwartz J.A."/>
            <person name="Shigenobu S."/>
            <person name="Lundholm N."/>
            <person name="Nishiyama T."/>
            <person name="Yang H."/>
            <person name="Hasebe M."/>
            <person name="Li S."/>
            <person name="Pierce S.K."/>
            <person name="Wang J."/>
        </authorList>
    </citation>
    <scope>NUCLEOTIDE SEQUENCE [LARGE SCALE GENOMIC DNA]</scope>
    <source>
        <strain evidence="10">EC2010</strain>
        <tissue evidence="10">Whole organism of an adult</tissue>
    </source>
</reference>
<proteinExistence type="predicted"/>
<dbReference type="STRING" id="188477.A0A3S1CCA2"/>
<dbReference type="SUPFAM" id="SSF48371">
    <property type="entry name" value="ARM repeat"/>
    <property type="match status" value="2"/>
</dbReference>
<gene>
    <name evidence="10" type="ORF">EGW08_003474</name>
</gene>
<dbReference type="InterPro" id="IPR058584">
    <property type="entry name" value="IMB1_TNPO1-like_TPR"/>
</dbReference>
<evidence type="ECO:0000256" key="5">
    <source>
        <dbReference type="ARBA" id="ARBA00022737"/>
    </source>
</evidence>
<protein>
    <recommendedName>
        <fullName evidence="9">Importin N-terminal domain-containing protein</fullName>
    </recommendedName>
</protein>
<comment type="caution">
    <text evidence="10">The sequence shown here is derived from an EMBL/GenBank/DDBJ whole genome shotgun (WGS) entry which is preliminary data.</text>
</comment>
<organism evidence="10 11">
    <name type="scientific">Elysia chlorotica</name>
    <name type="common">Eastern emerald elysia</name>
    <name type="synonym">Sea slug</name>
    <dbReference type="NCBI Taxonomy" id="188477"/>
    <lineage>
        <taxon>Eukaryota</taxon>
        <taxon>Metazoa</taxon>
        <taxon>Spiralia</taxon>
        <taxon>Lophotrochozoa</taxon>
        <taxon>Mollusca</taxon>
        <taxon>Gastropoda</taxon>
        <taxon>Heterobranchia</taxon>
        <taxon>Euthyneura</taxon>
        <taxon>Panpulmonata</taxon>
        <taxon>Sacoglossa</taxon>
        <taxon>Placobranchoidea</taxon>
        <taxon>Plakobranchidae</taxon>
        <taxon>Elysia</taxon>
    </lineage>
</organism>
<dbReference type="GO" id="GO:0031267">
    <property type="term" value="F:small GTPase binding"/>
    <property type="evidence" value="ECO:0007669"/>
    <property type="project" value="InterPro"/>
</dbReference>
<dbReference type="InterPro" id="IPR011989">
    <property type="entry name" value="ARM-like"/>
</dbReference>
<dbReference type="EMBL" id="RQTK01000074">
    <property type="protein sequence ID" value="RUS88757.1"/>
    <property type="molecule type" value="Genomic_DNA"/>
</dbReference>
<dbReference type="Gene3D" id="1.25.10.10">
    <property type="entry name" value="Leucine-rich Repeat Variant"/>
    <property type="match status" value="1"/>
</dbReference>
<dbReference type="InterPro" id="IPR001494">
    <property type="entry name" value="Importin-beta_N"/>
</dbReference>
<evidence type="ECO:0000256" key="6">
    <source>
        <dbReference type="ARBA" id="ARBA00022927"/>
    </source>
</evidence>
<dbReference type="InterPro" id="IPR040122">
    <property type="entry name" value="Importin_beta"/>
</dbReference>
<comment type="subcellular location">
    <subcellularLocation>
        <location evidence="2">Cytoplasm</location>
    </subcellularLocation>
    <subcellularLocation>
        <location evidence="1">Nucleus</location>
    </subcellularLocation>
</comment>
<evidence type="ECO:0000313" key="11">
    <source>
        <dbReference type="Proteomes" id="UP000271974"/>
    </source>
</evidence>
<dbReference type="PROSITE" id="PS50077">
    <property type="entry name" value="HEAT_REPEAT"/>
    <property type="match status" value="1"/>
</dbReference>
<evidence type="ECO:0000259" key="9">
    <source>
        <dbReference type="PROSITE" id="PS50166"/>
    </source>
</evidence>
<feature type="repeat" description="HEAT" evidence="8">
    <location>
        <begin position="896"/>
        <end position="934"/>
    </location>
</feature>
<keyword evidence="5" id="KW-0677">Repeat</keyword>
<evidence type="ECO:0000256" key="3">
    <source>
        <dbReference type="ARBA" id="ARBA00022448"/>
    </source>
</evidence>
<evidence type="ECO:0000256" key="8">
    <source>
        <dbReference type="PROSITE-ProRule" id="PRU00103"/>
    </source>
</evidence>
<dbReference type="AlphaFoldDB" id="A0A3S1CCA2"/>
<dbReference type="PANTHER" id="PTHR10527">
    <property type="entry name" value="IMPORTIN BETA"/>
    <property type="match status" value="1"/>
</dbReference>
<keyword evidence="4" id="KW-0963">Cytoplasm</keyword>
<dbReference type="InterPro" id="IPR016024">
    <property type="entry name" value="ARM-type_fold"/>
</dbReference>
<dbReference type="InterPro" id="IPR057672">
    <property type="entry name" value="TPR_IPO4/5"/>
</dbReference>
<dbReference type="GO" id="GO:0005737">
    <property type="term" value="C:cytoplasm"/>
    <property type="evidence" value="ECO:0007669"/>
    <property type="project" value="UniProtKB-SubCell"/>
</dbReference>
<dbReference type="OrthoDB" id="7862313at2759"/>
<evidence type="ECO:0000256" key="1">
    <source>
        <dbReference type="ARBA" id="ARBA00004123"/>
    </source>
</evidence>
<evidence type="ECO:0000256" key="7">
    <source>
        <dbReference type="ARBA" id="ARBA00023242"/>
    </source>
</evidence>
<dbReference type="InterPro" id="IPR021133">
    <property type="entry name" value="HEAT_type_2"/>
</dbReference>
<evidence type="ECO:0000256" key="2">
    <source>
        <dbReference type="ARBA" id="ARBA00004496"/>
    </source>
</evidence>
<dbReference type="Pfam" id="PF25574">
    <property type="entry name" value="TPR_IMB1"/>
    <property type="match status" value="1"/>
</dbReference>
<dbReference type="GO" id="GO:0006606">
    <property type="term" value="P:protein import into nucleus"/>
    <property type="evidence" value="ECO:0007669"/>
    <property type="project" value="InterPro"/>
</dbReference>
<dbReference type="Proteomes" id="UP000271974">
    <property type="component" value="Unassembled WGS sequence"/>
</dbReference>
<sequence>MASPLEEILARLLEPDNEVIQKATADLKEAFKNPGTLQALCQILATSSQPQIRQYAAVLIRRKIHKTKQWAALDEAFKNNIRGSIIQLLVQEQDKSARSAIAQIIAVMARHDTPSNTWPALFEFIVNFVRDEDPAKRETGMFVLSTVTSLAAEQMKPHMVSLLDLLACALNETVNREVSYLAIKSMTDLVFYIGDDEMKHVQNVVPKVLEVVQVLTTVDEDKACVALEFFDELLESEVAIIVPHLKPLVQYCLQIASNKDYTDPLRVKAMSFVASLVRLKKKTVLKHHLIDPILNVLIPIICDDDEEDDEDDEEVEAHKPSQYAVQVIDTMALHLPAEKFLNKLSPMVDRCLKSPEAPHRRAAYLVLAVVVEGCGDFIMTKMLSGMLQTVCTGLNDTSHIVRNSALFAVGQFSEHLQPDISQYASELLPLLFLYLNKSMEEVEKNPKGLVKSHYALEMFCENLGDGILPYLPDLMGYLLNILKNCPLAKPKELAISAIGGAANAAKEKMQPYFKDVIELFKTYLDGLSEDEEMKKLQLAAIDTMAVFARSIGEETFRPLAKECLELGVNLITNSNDPDLRRYVYSLFSSIATLIKGDMADYLERIVGFILTSMKSTEGVKAHYKTESENVTVFDEDEFNDDENLETDDGDEENYKLEGISVENAYLDEKEDACCSLGEIALNCSHAFMPYLQKSYEEALELADYPASGIKKAAFVTLCHFCLCVNEVHEATKAAEAAEALKTMILGVMPKYLEAIKTELDRATVMAAVDSIQEMLAKIGEPVLSITGATDAILTVVKEIFTHKVACQDQEEDDGEDEAEAEFDGMLIESAGDVLPVIARIIGGANFVGFFTHFVEDLLKRLKETSSTAEKSFAVGTLAEVIEACGEPLGSAFTGILYPVFTRMAKDEDDEVRSNSVFALGILTVNAGTLMIGQYNEILKTFFDVMNTEGNPRVLDNICAAVCRMIMHSPQNVPLAQVLPVVMQLLPLKEDLEENVTIFTCFMKLYSHTAPELVQYIPKMFDVAAEYAGKGGAPEKSSACSNGCKGPRPCCPSGIEETQKNLILFVKNVKEHYPAEFDQIRSGLDPEVAAFLDTCLATVIPS</sequence>
<keyword evidence="7" id="KW-0539">Nucleus</keyword>
<feature type="domain" description="Importin N-terminal" evidence="9">
    <location>
        <begin position="23"/>
        <end position="91"/>
    </location>
</feature>
<keyword evidence="3" id="KW-0813">Transport</keyword>
<dbReference type="SMART" id="SM00913">
    <property type="entry name" value="IBN_N"/>
    <property type="match status" value="1"/>
</dbReference>